<dbReference type="EMBL" id="BMPQ01000003">
    <property type="protein sequence ID" value="GGK56914.1"/>
    <property type="molecule type" value="Genomic_DNA"/>
</dbReference>
<evidence type="ECO:0000313" key="3">
    <source>
        <dbReference type="Proteomes" id="UP000637788"/>
    </source>
</evidence>
<gene>
    <name evidence="2" type="ORF">GCM10010094_16580</name>
</gene>
<dbReference type="AlphaFoldDB" id="A0A917VAX4"/>
<evidence type="ECO:0000256" key="1">
    <source>
        <dbReference type="SAM" id="MobiDB-lite"/>
    </source>
</evidence>
<dbReference type="Proteomes" id="UP000637788">
    <property type="component" value="Unassembled WGS sequence"/>
</dbReference>
<comment type="caution">
    <text evidence="2">The sequence shown here is derived from an EMBL/GenBank/DDBJ whole genome shotgun (WGS) entry which is preliminary data.</text>
</comment>
<accession>A0A917VAX4</accession>
<reference evidence="2" key="1">
    <citation type="journal article" date="2014" name="Int. J. Syst. Evol. Microbiol.">
        <title>Complete genome sequence of Corynebacterium casei LMG S-19264T (=DSM 44701T), isolated from a smear-ripened cheese.</title>
        <authorList>
            <consortium name="US DOE Joint Genome Institute (JGI-PGF)"/>
            <person name="Walter F."/>
            <person name="Albersmeier A."/>
            <person name="Kalinowski J."/>
            <person name="Ruckert C."/>
        </authorList>
    </citation>
    <scope>NUCLEOTIDE SEQUENCE</scope>
    <source>
        <strain evidence="2">JCM 3035</strain>
    </source>
</reference>
<evidence type="ECO:0000313" key="2">
    <source>
        <dbReference type="EMBL" id="GGK56914.1"/>
    </source>
</evidence>
<feature type="region of interest" description="Disordered" evidence="1">
    <location>
        <begin position="1"/>
        <end position="55"/>
    </location>
</feature>
<name>A0A917VAX4_9ACTN</name>
<protein>
    <submittedName>
        <fullName evidence="2">Uncharacterized protein</fullName>
    </submittedName>
</protein>
<feature type="compositionally biased region" description="Basic and acidic residues" evidence="1">
    <location>
        <begin position="1"/>
        <end position="13"/>
    </location>
</feature>
<keyword evidence="3" id="KW-1185">Reference proteome</keyword>
<proteinExistence type="predicted"/>
<reference evidence="2" key="2">
    <citation type="submission" date="2020-09" db="EMBL/GenBank/DDBJ databases">
        <authorList>
            <person name="Sun Q."/>
            <person name="Ohkuma M."/>
        </authorList>
    </citation>
    <scope>NUCLEOTIDE SEQUENCE</scope>
    <source>
        <strain evidence="2">JCM 3035</strain>
    </source>
</reference>
<organism evidence="2 3">
    <name type="scientific">Streptomyces flaveus</name>
    <dbReference type="NCBI Taxonomy" id="66370"/>
    <lineage>
        <taxon>Bacteria</taxon>
        <taxon>Bacillati</taxon>
        <taxon>Actinomycetota</taxon>
        <taxon>Actinomycetes</taxon>
        <taxon>Kitasatosporales</taxon>
        <taxon>Streptomycetaceae</taxon>
        <taxon>Streptomyces</taxon>
        <taxon>Streptomyces aurantiacus group</taxon>
    </lineage>
</organism>
<sequence>MVGVVEEEHKVTEADQGVRAGADSGQVTGVSMDVADDVDPRPGGAVSCACHGDQE</sequence>